<dbReference type="GO" id="GO:0032259">
    <property type="term" value="P:methylation"/>
    <property type="evidence" value="ECO:0007669"/>
    <property type="project" value="UniProtKB-KW"/>
</dbReference>
<dbReference type="InterPro" id="IPR013216">
    <property type="entry name" value="Methyltransf_11"/>
</dbReference>
<evidence type="ECO:0000313" key="3">
    <source>
        <dbReference type="Proteomes" id="UP000541636"/>
    </source>
</evidence>
<dbReference type="RefSeq" id="WP_168609591.1">
    <property type="nucleotide sequence ID" value="NZ_JAAZQD010000004.1"/>
</dbReference>
<reference evidence="2 3" key="1">
    <citation type="journal article" date="2017" name="Int. J. Syst. Evol. Microbiol.">
        <title>Oleiagrimonas citrea sp. nov., a marine bacterium isolated from tidal flat sediment and emended description of the genus Oleiagrimonas Fang et al. 2015 and Oleiagrimonas soli.</title>
        <authorList>
            <person name="Yang S.H."/>
            <person name="Seo H.S."/>
            <person name="Seong C.N."/>
            <person name="Kwon K.K."/>
        </authorList>
    </citation>
    <scope>NUCLEOTIDE SEQUENCE [LARGE SCALE GENOMIC DNA]</scope>
    <source>
        <strain evidence="2 3">MEBiC09124</strain>
    </source>
</reference>
<comment type="caution">
    <text evidence="2">The sequence shown here is derived from an EMBL/GenBank/DDBJ whole genome shotgun (WGS) entry which is preliminary data.</text>
</comment>
<dbReference type="SUPFAM" id="SSF53335">
    <property type="entry name" value="S-adenosyl-L-methionine-dependent methyltransferases"/>
    <property type="match status" value="1"/>
</dbReference>
<keyword evidence="2" id="KW-0489">Methyltransferase</keyword>
<dbReference type="Pfam" id="PF08241">
    <property type="entry name" value="Methyltransf_11"/>
    <property type="match status" value="1"/>
</dbReference>
<gene>
    <name evidence="2" type="ORF">HF690_11930</name>
</gene>
<dbReference type="Proteomes" id="UP000541636">
    <property type="component" value="Unassembled WGS sequence"/>
</dbReference>
<dbReference type="Gene3D" id="3.40.50.150">
    <property type="entry name" value="Vaccinia Virus protein VP39"/>
    <property type="match status" value="1"/>
</dbReference>
<accession>A0A846ZQ91</accession>
<feature type="domain" description="Methyltransferase type 11" evidence="1">
    <location>
        <begin position="82"/>
        <end position="131"/>
    </location>
</feature>
<proteinExistence type="predicted"/>
<keyword evidence="2" id="KW-0808">Transferase</keyword>
<evidence type="ECO:0000259" key="1">
    <source>
        <dbReference type="Pfam" id="PF08241"/>
    </source>
</evidence>
<name>A0A846ZQ91_9GAMM</name>
<protein>
    <submittedName>
        <fullName evidence="2">Methyltransferase domain-containing protein</fullName>
    </submittedName>
</protein>
<evidence type="ECO:0000313" key="2">
    <source>
        <dbReference type="EMBL" id="NKZ39659.1"/>
    </source>
</evidence>
<dbReference type="CDD" id="cd02440">
    <property type="entry name" value="AdoMet_MTases"/>
    <property type="match status" value="1"/>
</dbReference>
<dbReference type="GO" id="GO:0008757">
    <property type="term" value="F:S-adenosylmethionine-dependent methyltransferase activity"/>
    <property type="evidence" value="ECO:0007669"/>
    <property type="project" value="InterPro"/>
</dbReference>
<dbReference type="AlphaFoldDB" id="A0A846ZQ91"/>
<dbReference type="EMBL" id="JAAZQD010000004">
    <property type="protein sequence ID" value="NKZ39659.1"/>
    <property type="molecule type" value="Genomic_DNA"/>
</dbReference>
<dbReference type="InterPro" id="IPR029063">
    <property type="entry name" value="SAM-dependent_MTases_sf"/>
</dbReference>
<keyword evidence="3" id="KW-1185">Reference proteome</keyword>
<sequence>MPALSRALCMIGSDVEQFSCPHCGGHDRERHLLLYMRHADIFDRVRNASIMHFAPEVKLSSRIKHAKPLRYIPCDLHPRSEDMQRVDMTAMHQGDASLDLLIANHVLEHIPDEPKALREIHRVLKPGGLAILQTPFASHLQHTWEDPGIVQKQARLEAFGQEDHVRLYGLDIFARFEQSGLQARIHAHEELLPDIDPTYHGVNALEPFMCFEKPR</sequence>
<organism evidence="2 3">
    <name type="scientific">Oleiagrimonas citrea</name>
    <dbReference type="NCBI Taxonomy" id="1665687"/>
    <lineage>
        <taxon>Bacteria</taxon>
        <taxon>Pseudomonadati</taxon>
        <taxon>Pseudomonadota</taxon>
        <taxon>Gammaproteobacteria</taxon>
        <taxon>Lysobacterales</taxon>
        <taxon>Rhodanobacteraceae</taxon>
        <taxon>Oleiagrimonas</taxon>
    </lineage>
</organism>